<sequence>MASAQVPEDVGAVRVPLAEGIDVDVADWEKATAAVLRKSRKLADDAPDHDVWGLLTQETLDGLSITPLGTPSLVADLDDPGLPGEAPFTRGTTATRELEGWDVRGWFTDPDVDVTAQHVVTDLENGVNSLWITVGDGAVPADALARILEPVFLDLAPVVLDALDDPLAAARALDAVIEDKAVQPHPDTSYGADPTTPDGLAVVELARARGVRGVVVDATTVHDAGASEVQELAYSLATGARYLRALVEAGLSVEDAAAQIDVRYAATDEQLTTIAKLRAARLLWSRMLELSDVPAEQRGQRQHAVTSRPMMSAYDPYVNMLRTTIAAFSAGVGGAEAVTVLPFDEPLGLPEAFSRRIARNQSSLLIHESHLGKVVDIAGGSYAVEKLTAELAQAAWTLFGDLEEDPDSLQARIEERVAAREQQIAVRQRPITGLTEFPNLQETRPERRPYGRAPVVHRYGASFEALRDDPAKAPVFLATLGRVAQHTARATFAANLFAAGGIETVVAGATEGVDDVVSAYRDAGTPAVACLAGPDALYAEWGEDVVGALREAGAKHVIVAGKNDVGADDSAAMGVDALDFLRRTRQELAS</sequence>
<dbReference type="Pfam" id="PF01642">
    <property type="entry name" value="MM_CoA_mutase"/>
    <property type="match status" value="1"/>
</dbReference>
<comment type="caution">
    <text evidence="3">The sequence shown here is derived from an EMBL/GenBank/DDBJ whole genome shotgun (WGS) entry which is preliminary data.</text>
</comment>
<evidence type="ECO:0000313" key="3">
    <source>
        <dbReference type="EMBL" id="TXL62191.1"/>
    </source>
</evidence>
<evidence type="ECO:0000313" key="4">
    <source>
        <dbReference type="Proteomes" id="UP000321571"/>
    </source>
</evidence>
<organism evidence="3 4">
    <name type="scientific">Aeromicrobium terrae</name>
    <dbReference type="NCBI Taxonomy" id="2498846"/>
    <lineage>
        <taxon>Bacteria</taxon>
        <taxon>Bacillati</taxon>
        <taxon>Actinomycetota</taxon>
        <taxon>Actinomycetes</taxon>
        <taxon>Propionibacteriales</taxon>
        <taxon>Nocardioidaceae</taxon>
        <taxon>Aeromicrobium</taxon>
    </lineage>
</organism>
<dbReference type="SUPFAM" id="SSF51703">
    <property type="entry name" value="Cobalamin (vitamin B12)-dependent enzymes"/>
    <property type="match status" value="1"/>
</dbReference>
<dbReference type="Proteomes" id="UP000321571">
    <property type="component" value="Unassembled WGS sequence"/>
</dbReference>
<dbReference type="InterPro" id="IPR006099">
    <property type="entry name" value="MeMalonylCoA_mutase_a/b_cat"/>
</dbReference>
<dbReference type="CDD" id="cd03677">
    <property type="entry name" value="MM_CoA_mutase_beta"/>
    <property type="match status" value="1"/>
</dbReference>
<keyword evidence="4" id="KW-1185">Reference proteome</keyword>
<dbReference type="GO" id="GO:0031419">
    <property type="term" value="F:cobalamin binding"/>
    <property type="evidence" value="ECO:0007669"/>
    <property type="project" value="UniProtKB-KW"/>
</dbReference>
<dbReference type="InterPro" id="IPR016176">
    <property type="entry name" value="Cbl-dep_enz_cat"/>
</dbReference>
<dbReference type="EMBL" id="VDUX01000002">
    <property type="protein sequence ID" value="TXL62191.1"/>
    <property type="molecule type" value="Genomic_DNA"/>
</dbReference>
<dbReference type="AlphaFoldDB" id="A0A5C8NN25"/>
<reference evidence="3 4" key="1">
    <citation type="submission" date="2019-06" db="EMBL/GenBank/DDBJ databases">
        <title>Aeromicrobium sp. nov., isolated from a maize field.</title>
        <authorList>
            <person name="Lin S.-Y."/>
            <person name="Tsai C.-F."/>
            <person name="Young C.-C."/>
        </authorList>
    </citation>
    <scope>NUCLEOTIDE SEQUENCE [LARGE SCALE GENOMIC DNA]</scope>
    <source>
        <strain evidence="3 4">CC-CFT486</strain>
    </source>
</reference>
<evidence type="ECO:0000256" key="1">
    <source>
        <dbReference type="ARBA" id="ARBA00011870"/>
    </source>
</evidence>
<comment type="subunit">
    <text evidence="1">Heterodimer of an alpha and a beta chain.</text>
</comment>
<gene>
    <name evidence="3" type="ORF">FHP06_05685</name>
</gene>
<protein>
    <submittedName>
        <fullName evidence="3">Methylmalonyl-CoA mutase</fullName>
    </submittedName>
</protein>
<dbReference type="RefSeq" id="WP_147684638.1">
    <property type="nucleotide sequence ID" value="NZ_VDUX01000002.1"/>
</dbReference>
<dbReference type="GO" id="GO:0004494">
    <property type="term" value="F:methylmalonyl-CoA mutase activity"/>
    <property type="evidence" value="ECO:0007669"/>
    <property type="project" value="UniProtKB-EC"/>
</dbReference>
<name>A0A5C8NN25_9ACTN</name>
<evidence type="ECO:0000259" key="2">
    <source>
        <dbReference type="Pfam" id="PF01642"/>
    </source>
</evidence>
<dbReference type="PANTHER" id="PTHR48101:SF4">
    <property type="entry name" value="METHYLMALONYL-COA MUTASE, MITOCHONDRIAL"/>
    <property type="match status" value="1"/>
</dbReference>
<dbReference type="Gene3D" id="3.20.20.240">
    <property type="entry name" value="Methylmalonyl-CoA mutase"/>
    <property type="match status" value="1"/>
</dbReference>
<dbReference type="OrthoDB" id="9762378at2"/>
<dbReference type="Gene3D" id="3.40.50.280">
    <property type="entry name" value="Cobalamin-binding domain"/>
    <property type="match status" value="1"/>
</dbReference>
<proteinExistence type="predicted"/>
<dbReference type="PANTHER" id="PTHR48101">
    <property type="entry name" value="METHYLMALONYL-COA MUTASE, MITOCHONDRIAL-RELATED"/>
    <property type="match status" value="1"/>
</dbReference>
<feature type="domain" description="Methylmalonyl-CoA mutase alpha/beta chain catalytic" evidence="2">
    <location>
        <begin position="210"/>
        <end position="510"/>
    </location>
</feature>
<accession>A0A5C8NN25</accession>